<comment type="caution">
    <text evidence="2">The sequence shown here is derived from an EMBL/GenBank/DDBJ whole genome shotgun (WGS) entry which is preliminary data.</text>
</comment>
<protein>
    <submittedName>
        <fullName evidence="2">Ybbr-like protein</fullName>
    </submittedName>
</protein>
<dbReference type="PATRIC" id="fig|1423782.4.peg.1332"/>
<proteinExistence type="predicted"/>
<dbReference type="Gene3D" id="2.170.120.30">
    <property type="match status" value="1"/>
</dbReference>
<dbReference type="OrthoDB" id="2139417at2"/>
<gene>
    <name evidence="2" type="ORF">FD32_GL001274</name>
</gene>
<name>A0A0R1XII8_9LACO</name>
<dbReference type="Gene3D" id="2.170.120.40">
    <property type="entry name" value="YbbR-like domain"/>
    <property type="match status" value="1"/>
</dbReference>
<dbReference type="PANTHER" id="PTHR37804:SF1">
    <property type="entry name" value="CDAA REGULATORY PROTEIN CDAR"/>
    <property type="match status" value="1"/>
</dbReference>
<feature type="compositionally biased region" description="Low complexity" evidence="1">
    <location>
        <begin position="237"/>
        <end position="280"/>
    </location>
</feature>
<dbReference type="AlphaFoldDB" id="A0A0R1XII8"/>
<sequence length="280" mass="30814">MNKNNDGFFSRKWVLRLTALVLAIFLFVYVNGSKNGFLRQNTRDSNRNSALMSNKSATIEMPLNITVDNAKYVVTGYPQTVKVRVNGPSALVTTTNNTQNFRAYLDLSKLAPGTHRVKVKTSGLNSELRATTKPQYINVNIQPRRTISMRVSVRLNSRTLDNGYTIGRPRLDTDVVQVTGSREEVDRVSRVVAFVAIPSDAKNDLQRQVTLQALDKNGQTLNVVITPKTTNVTIPISRSSDNSSSSSSEDSSSSSSSRNQDSNDITNSTTKESSTSSTNN</sequence>
<evidence type="ECO:0000256" key="1">
    <source>
        <dbReference type="SAM" id="MobiDB-lite"/>
    </source>
</evidence>
<dbReference type="Pfam" id="PF07949">
    <property type="entry name" value="YbbR"/>
    <property type="match status" value="2"/>
</dbReference>
<keyword evidence="3" id="KW-1185">Reference proteome</keyword>
<dbReference type="EMBL" id="AZGM01000022">
    <property type="protein sequence ID" value="KRM29521.1"/>
    <property type="molecule type" value="Genomic_DNA"/>
</dbReference>
<accession>A0A0R1XII8</accession>
<dbReference type="Proteomes" id="UP000051412">
    <property type="component" value="Unassembled WGS sequence"/>
</dbReference>
<evidence type="ECO:0000313" key="2">
    <source>
        <dbReference type="EMBL" id="KRM29521.1"/>
    </source>
</evidence>
<dbReference type="PANTHER" id="PTHR37804">
    <property type="entry name" value="CDAA REGULATORY PROTEIN CDAR"/>
    <property type="match status" value="1"/>
</dbReference>
<organism evidence="2 3">
    <name type="scientific">Limosilactobacillus panis DSM 6035</name>
    <dbReference type="NCBI Taxonomy" id="1423782"/>
    <lineage>
        <taxon>Bacteria</taxon>
        <taxon>Bacillati</taxon>
        <taxon>Bacillota</taxon>
        <taxon>Bacilli</taxon>
        <taxon>Lactobacillales</taxon>
        <taxon>Lactobacillaceae</taxon>
        <taxon>Limosilactobacillus</taxon>
    </lineage>
</organism>
<dbReference type="RefSeq" id="WP_047769378.1">
    <property type="nucleotide sequence ID" value="NZ_AZGM01000022.1"/>
</dbReference>
<dbReference type="STRING" id="1423782.FD32_GL001274"/>
<reference evidence="2 3" key="1">
    <citation type="journal article" date="2015" name="Genome Announc.">
        <title>Expanding the biotechnology potential of lactobacilli through comparative genomics of 213 strains and associated genera.</title>
        <authorList>
            <person name="Sun Z."/>
            <person name="Harris H.M."/>
            <person name="McCann A."/>
            <person name="Guo C."/>
            <person name="Argimon S."/>
            <person name="Zhang W."/>
            <person name="Yang X."/>
            <person name="Jeffery I.B."/>
            <person name="Cooney J.C."/>
            <person name="Kagawa T.F."/>
            <person name="Liu W."/>
            <person name="Song Y."/>
            <person name="Salvetti E."/>
            <person name="Wrobel A."/>
            <person name="Rasinkangas P."/>
            <person name="Parkhill J."/>
            <person name="Rea M.C."/>
            <person name="O'Sullivan O."/>
            <person name="Ritari J."/>
            <person name="Douillard F.P."/>
            <person name="Paul Ross R."/>
            <person name="Yang R."/>
            <person name="Briner A.E."/>
            <person name="Felis G.E."/>
            <person name="de Vos W.M."/>
            <person name="Barrangou R."/>
            <person name="Klaenhammer T.R."/>
            <person name="Caufield P.W."/>
            <person name="Cui Y."/>
            <person name="Zhang H."/>
            <person name="O'Toole P.W."/>
        </authorList>
    </citation>
    <scope>NUCLEOTIDE SEQUENCE [LARGE SCALE GENOMIC DNA]</scope>
    <source>
        <strain evidence="2 3">DSM 6035</strain>
    </source>
</reference>
<dbReference type="InterPro" id="IPR053154">
    <property type="entry name" value="c-di-AMP_regulator"/>
</dbReference>
<feature type="region of interest" description="Disordered" evidence="1">
    <location>
        <begin position="233"/>
        <end position="280"/>
    </location>
</feature>
<dbReference type="InterPro" id="IPR012505">
    <property type="entry name" value="YbbR"/>
</dbReference>
<evidence type="ECO:0000313" key="3">
    <source>
        <dbReference type="Proteomes" id="UP000051412"/>
    </source>
</evidence>